<evidence type="ECO:0000259" key="19">
    <source>
        <dbReference type="Pfam" id="PF03264"/>
    </source>
</evidence>
<keyword evidence="13 15" id="KW-0472">Membrane</keyword>
<keyword evidence="11 18" id="KW-1133">Transmembrane helix</keyword>
<feature type="binding site" description="axial binding residue" evidence="17">
    <location>
        <position position="65"/>
    </location>
    <ligand>
        <name>heme</name>
        <dbReference type="ChEBI" id="CHEBI:30413"/>
        <label>1</label>
    </ligand>
    <ligandPart>
        <name>Fe</name>
        <dbReference type="ChEBI" id="CHEBI:18248"/>
    </ligandPart>
</feature>
<keyword evidence="8 18" id="KW-0812">Transmembrane</keyword>
<dbReference type="GO" id="GO:0009055">
    <property type="term" value="F:electron transfer activity"/>
    <property type="evidence" value="ECO:0007669"/>
    <property type="project" value="UniProtKB-UniRule"/>
</dbReference>
<comment type="function">
    <text evidence="14">Mediates electron flow from quinones to the NapAB complex.</text>
</comment>
<feature type="domain" description="NapC/NirT cytochrome c N-terminal" evidence="19">
    <location>
        <begin position="24"/>
        <end position="197"/>
    </location>
</feature>
<evidence type="ECO:0000313" key="20">
    <source>
        <dbReference type="EMBL" id="AAB94872.1"/>
    </source>
</evidence>
<gene>
    <name evidence="20" type="primary">dorC</name>
</gene>
<dbReference type="Pfam" id="PF03264">
    <property type="entry name" value="Cytochrom_NNT"/>
    <property type="match status" value="1"/>
</dbReference>
<evidence type="ECO:0000256" key="7">
    <source>
        <dbReference type="ARBA" id="ARBA00022617"/>
    </source>
</evidence>
<evidence type="ECO:0000256" key="4">
    <source>
        <dbReference type="ARBA" id="ARBA00022448"/>
    </source>
</evidence>
<comment type="similarity">
    <text evidence="3">Belongs to the NapC/NirT/NrfH family.</text>
</comment>
<organism evidence="20">
    <name type="scientific">Cereibacter sphaeroides</name>
    <name type="common">Rhodobacter sphaeroides</name>
    <dbReference type="NCBI Taxonomy" id="1063"/>
    <lineage>
        <taxon>Bacteria</taxon>
        <taxon>Pseudomonadati</taxon>
        <taxon>Pseudomonadota</taxon>
        <taxon>Alphaproteobacteria</taxon>
        <taxon>Rhodobacterales</taxon>
        <taxon>Paracoccaceae</taxon>
        <taxon>Cereibacter</taxon>
    </lineage>
</organism>
<evidence type="ECO:0000256" key="5">
    <source>
        <dbReference type="ARBA" id="ARBA00022475"/>
    </source>
</evidence>
<comment type="similarity">
    <text evidence="2 15">Belongs to the TorC/TorY family.</text>
</comment>
<dbReference type="InterPro" id="IPR005126">
    <property type="entry name" value="NapC/NirT_cyt_c_N"/>
</dbReference>
<dbReference type="PANTHER" id="PTHR30333:SF3">
    <property type="entry name" value="CYTOCHROME C-TYPE PROTEIN TORY"/>
    <property type="match status" value="1"/>
</dbReference>
<dbReference type="EMBL" id="AF016236">
    <property type="protein sequence ID" value="AAB94872.1"/>
    <property type="molecule type" value="Genomic_DNA"/>
</dbReference>
<evidence type="ECO:0000256" key="12">
    <source>
        <dbReference type="ARBA" id="ARBA00023004"/>
    </source>
</evidence>
<keyword evidence="12 15" id="KW-0408">Iron</keyword>
<evidence type="ECO:0000256" key="15">
    <source>
        <dbReference type="PIRNR" id="PIRNR000014"/>
    </source>
</evidence>
<dbReference type="FunFam" id="1.10.3820.10:FF:000001">
    <property type="entry name" value="Cytochrome c-type protein"/>
    <property type="match status" value="1"/>
</dbReference>
<evidence type="ECO:0000256" key="14">
    <source>
        <dbReference type="ARBA" id="ARBA00055242"/>
    </source>
</evidence>
<evidence type="ECO:0000256" key="16">
    <source>
        <dbReference type="PIRSR" id="PIRSR000014-1"/>
    </source>
</evidence>
<dbReference type="InterPro" id="IPR036909">
    <property type="entry name" value="Cyt_c-like_dom_sf"/>
</dbReference>
<dbReference type="AlphaFoldDB" id="O30742"/>
<evidence type="ECO:0000256" key="10">
    <source>
        <dbReference type="ARBA" id="ARBA00022982"/>
    </source>
</evidence>
<evidence type="ECO:0000256" key="1">
    <source>
        <dbReference type="ARBA" id="ARBA00004249"/>
    </source>
</evidence>
<dbReference type="InterPro" id="IPR051174">
    <property type="entry name" value="Cytochrome_c-type_ET"/>
</dbReference>
<keyword evidence="4 15" id="KW-0813">Transport</keyword>
<keyword evidence="6 15" id="KW-0997">Cell inner membrane</keyword>
<evidence type="ECO:0000256" key="17">
    <source>
        <dbReference type="PIRSR" id="PIRSR000014-2"/>
    </source>
</evidence>
<reference evidence="20" key="1">
    <citation type="journal article" date="1997" name="J. Bacteriol.">
        <title>Characterization of genes encoding dimethyl sulfoxide reductase of Rhodobacter sphaeroides 2.4.1T: an essential metabolic gene function encoded on chromosome II.</title>
        <authorList>
            <person name="Mouncey N.J."/>
            <person name="Choudhary M."/>
            <person name="Kaplan S."/>
        </authorList>
    </citation>
    <scope>NUCLEOTIDE SEQUENCE</scope>
    <source>
        <strain evidence="20">2.4.1T</strain>
    </source>
</reference>
<dbReference type="PANTHER" id="PTHR30333">
    <property type="entry name" value="CYTOCHROME C-TYPE PROTEIN"/>
    <property type="match status" value="1"/>
</dbReference>
<evidence type="ECO:0000256" key="9">
    <source>
        <dbReference type="ARBA" id="ARBA00022723"/>
    </source>
</evidence>
<feature type="binding site" description="covalent" evidence="16">
    <location>
        <position position="94"/>
    </location>
    <ligand>
        <name>heme</name>
        <dbReference type="ChEBI" id="CHEBI:30413"/>
        <label>2</label>
    </ligand>
</feature>
<feature type="transmembrane region" description="Helical" evidence="18">
    <location>
        <begin position="28"/>
        <end position="48"/>
    </location>
</feature>
<dbReference type="InterPro" id="IPR009154">
    <property type="entry name" value="Membr-bd_4haem_cyt_TorC"/>
</dbReference>
<feature type="binding site" description="covalent" evidence="16">
    <location>
        <position position="351"/>
    </location>
    <ligand>
        <name>heme</name>
        <dbReference type="ChEBI" id="CHEBI:30413"/>
        <label>5</label>
    </ligand>
</feature>
<dbReference type="PIRSF" id="PIRSF000014">
    <property type="entry name" value="4_hem_cytch_TorC"/>
    <property type="match status" value="1"/>
</dbReference>
<feature type="binding site" description="covalent" evidence="16">
    <location>
        <position position="61"/>
    </location>
    <ligand>
        <name>heme</name>
        <dbReference type="ChEBI" id="CHEBI:30413"/>
        <label>1</label>
    </ligand>
</feature>
<dbReference type="GO" id="GO:0005886">
    <property type="term" value="C:plasma membrane"/>
    <property type="evidence" value="ECO:0007669"/>
    <property type="project" value="UniProtKB-SubCell"/>
</dbReference>
<protein>
    <recommendedName>
        <fullName evidence="15">Cytochrome c-type protein</fullName>
    </recommendedName>
</protein>
<proteinExistence type="inferred from homology"/>
<dbReference type="GO" id="GO:0020037">
    <property type="term" value="F:heme binding"/>
    <property type="evidence" value="ECO:0007669"/>
    <property type="project" value="UniProtKB-UniRule"/>
</dbReference>
<dbReference type="Gene3D" id="1.10.3820.10">
    <property type="entry name" value="Di-heme elbow motif domain"/>
    <property type="match status" value="1"/>
</dbReference>
<evidence type="ECO:0000256" key="18">
    <source>
        <dbReference type="SAM" id="Phobius"/>
    </source>
</evidence>
<feature type="binding site" description="covalent" evidence="16">
    <location>
        <position position="64"/>
    </location>
    <ligand>
        <name>heme</name>
        <dbReference type="ChEBI" id="CHEBI:30413"/>
        <label>1</label>
    </ligand>
</feature>
<keyword evidence="9 15" id="KW-0479">Metal-binding</keyword>
<evidence type="ECO:0000256" key="6">
    <source>
        <dbReference type="ARBA" id="ARBA00022519"/>
    </source>
</evidence>
<comment type="PTM">
    <text evidence="16">Binds 5 heme groups per subunit.</text>
</comment>
<dbReference type="InterPro" id="IPR038266">
    <property type="entry name" value="NapC/NirT_cytc_sf"/>
</dbReference>
<dbReference type="InterPro" id="IPR036280">
    <property type="entry name" value="Multihaem_cyt_sf"/>
</dbReference>
<accession>O30742</accession>
<feature type="binding site" description="axial binding residue" evidence="17">
    <location>
        <position position="95"/>
    </location>
    <ligand>
        <name>heme</name>
        <dbReference type="ChEBI" id="CHEBI:30413"/>
        <label>2</label>
    </ligand>
    <ligandPart>
        <name>Fe</name>
        <dbReference type="ChEBI" id="CHEBI:18248"/>
    </ligandPart>
</feature>
<name>O30742_CERSP</name>
<feature type="binding site" description="axial binding residue" evidence="17">
    <location>
        <position position="352"/>
    </location>
    <ligand>
        <name>heme</name>
        <dbReference type="ChEBI" id="CHEBI:30413"/>
        <label>5</label>
    </ligand>
    <ligandPart>
        <name>Fe</name>
        <dbReference type="ChEBI" id="CHEBI:18248"/>
    </ligandPart>
</feature>
<dbReference type="SUPFAM" id="SSF46626">
    <property type="entry name" value="Cytochrome c"/>
    <property type="match status" value="1"/>
</dbReference>
<feature type="binding site" description="axial binding residue" evidence="17">
    <location>
        <position position="155"/>
    </location>
    <ligand>
        <name>heme</name>
        <dbReference type="ChEBI" id="CHEBI:30413"/>
        <label>3</label>
    </ligand>
    <ligandPart>
        <name>Fe</name>
        <dbReference type="ChEBI" id="CHEBI:18248"/>
    </ligandPart>
</feature>
<keyword evidence="7 15" id="KW-0349">Heme</keyword>
<dbReference type="GO" id="GO:0005506">
    <property type="term" value="F:iron ion binding"/>
    <property type="evidence" value="ECO:0007669"/>
    <property type="project" value="UniProtKB-UniRule"/>
</dbReference>
<feature type="binding site" description="covalent" evidence="16">
    <location>
        <position position="348"/>
    </location>
    <ligand>
        <name>heme</name>
        <dbReference type="ChEBI" id="CHEBI:30413"/>
        <label>5</label>
    </ligand>
</feature>
<comment type="subcellular location">
    <subcellularLocation>
        <location evidence="1">Cell inner membrane</location>
        <topology evidence="1">Single-pass type II membrane protein</topology>
    </subcellularLocation>
</comment>
<feature type="binding site" description="axial binding residue" evidence="17">
    <location>
        <position position="187"/>
    </location>
    <ligand>
        <name>heme</name>
        <dbReference type="ChEBI" id="CHEBI:30413"/>
        <label>4</label>
    </ligand>
    <ligandPart>
        <name>Fe</name>
        <dbReference type="ChEBI" id="CHEBI:18248"/>
    </ligandPart>
</feature>
<evidence type="ECO:0000256" key="3">
    <source>
        <dbReference type="ARBA" id="ARBA00007395"/>
    </source>
</evidence>
<sequence>MGRSRGRASEAKVISRIWKAFWRPSTKWGLGVLLVTGGIAGAVGWNGFHYVVEKTTTTEFCISCHSMRDNNYEEYKTTIHYQNTSGVRAECADCHVPKSGWKLYRAKLLAAKDLWGEIQGTIDTREKFEAHRLEMAETVWADMKANDSATCRTCHSFNAMDFAHQKPEASKQMQQAMNEGGTCIDCHKGIAHKLPDMASGYRALFSKLEKASQSLKPSKGETLYPLQTIEAYLERPSGDKAKGDGRLLAATPMQVVDVKGEWVQVAVKGWQQEGAERVIYEKQGKRIFNAALAPTATGSIVAGASMVDPDTEQTWTDVSLTAWVRNRDLTDDQEALWQYGKQMFNGACGMCHVLPHTEHFLANQWIGTLNAMKSRAPLDDEQFRLVQRYVQMHAKDVEPEGAAE</sequence>
<feature type="binding site" description="covalent" evidence="16">
    <location>
        <position position="186"/>
    </location>
    <ligand>
        <name>heme</name>
        <dbReference type="ChEBI" id="CHEBI:30413"/>
        <label>4</label>
    </ligand>
</feature>
<evidence type="ECO:0000256" key="11">
    <source>
        <dbReference type="ARBA" id="ARBA00022989"/>
    </source>
</evidence>
<dbReference type="NCBIfam" id="TIGR02162">
    <property type="entry name" value="torC"/>
    <property type="match status" value="1"/>
</dbReference>
<evidence type="ECO:0000256" key="13">
    <source>
        <dbReference type="ARBA" id="ARBA00023136"/>
    </source>
</evidence>
<keyword evidence="5 15" id="KW-1003">Cell membrane</keyword>
<evidence type="ECO:0000256" key="2">
    <source>
        <dbReference type="ARBA" id="ARBA00006417"/>
    </source>
</evidence>
<feature type="binding site" description="covalent" evidence="16">
    <location>
        <position position="151"/>
    </location>
    <ligand>
        <name>heme</name>
        <dbReference type="ChEBI" id="CHEBI:30413"/>
        <label>3</label>
    </ligand>
</feature>
<feature type="binding site" description="covalent" evidence="16">
    <location>
        <position position="91"/>
    </location>
    <ligand>
        <name>heme</name>
        <dbReference type="ChEBI" id="CHEBI:30413"/>
        <label>2</label>
    </ligand>
</feature>
<evidence type="ECO:0000256" key="8">
    <source>
        <dbReference type="ARBA" id="ARBA00022692"/>
    </source>
</evidence>
<dbReference type="GO" id="GO:0009276">
    <property type="term" value="C:Gram-negative-bacterium-type cell wall"/>
    <property type="evidence" value="ECO:0007669"/>
    <property type="project" value="UniProtKB-UniRule"/>
</dbReference>
<dbReference type="GO" id="GO:0009061">
    <property type="term" value="P:anaerobic respiration"/>
    <property type="evidence" value="ECO:0007669"/>
    <property type="project" value="TreeGrafter"/>
</dbReference>
<dbReference type="SUPFAM" id="SSF48695">
    <property type="entry name" value="Multiheme cytochromes"/>
    <property type="match status" value="1"/>
</dbReference>
<keyword evidence="10 15" id="KW-0249">Electron transport</keyword>
<feature type="binding site" description="covalent" evidence="16">
    <location>
        <position position="183"/>
    </location>
    <ligand>
        <name>heme</name>
        <dbReference type="ChEBI" id="CHEBI:30413"/>
        <label>4</label>
    </ligand>
</feature>
<feature type="binding site" description="covalent" evidence="16">
    <location>
        <position position="154"/>
    </location>
    <ligand>
        <name>heme</name>
        <dbReference type="ChEBI" id="CHEBI:30413"/>
        <label>3</label>
    </ligand>
</feature>